<keyword evidence="2" id="KW-0507">mRNA processing</keyword>
<name>A0A6A4XF94_AMPAM</name>
<sequence>MFGDEAVPKFFKGEKFHVTCGGRRADIDLTDMSVTCEEDEVFRSAVLTAVTKLYQSLSPATLSRND</sequence>
<protein>
    <submittedName>
        <fullName evidence="5">Cleavage and polyadenylation specificity factor 73</fullName>
    </submittedName>
</protein>
<proteinExistence type="predicted"/>
<dbReference type="AlphaFoldDB" id="A0A6A4XF94"/>
<dbReference type="Proteomes" id="UP000440578">
    <property type="component" value="Unassembled WGS sequence"/>
</dbReference>
<evidence type="ECO:0000256" key="2">
    <source>
        <dbReference type="ARBA" id="ARBA00022664"/>
    </source>
</evidence>
<dbReference type="OrthoDB" id="10249535at2759"/>
<keyword evidence="6" id="KW-1185">Reference proteome</keyword>
<organism evidence="5 6">
    <name type="scientific">Amphibalanus amphitrite</name>
    <name type="common">Striped barnacle</name>
    <name type="synonym">Balanus amphitrite</name>
    <dbReference type="NCBI Taxonomy" id="1232801"/>
    <lineage>
        <taxon>Eukaryota</taxon>
        <taxon>Metazoa</taxon>
        <taxon>Ecdysozoa</taxon>
        <taxon>Arthropoda</taxon>
        <taxon>Crustacea</taxon>
        <taxon>Multicrustacea</taxon>
        <taxon>Cirripedia</taxon>
        <taxon>Thoracica</taxon>
        <taxon>Thoracicalcarea</taxon>
        <taxon>Balanomorpha</taxon>
        <taxon>Balanoidea</taxon>
        <taxon>Balanidae</taxon>
        <taxon>Amphibalaninae</taxon>
        <taxon>Amphibalanus</taxon>
    </lineage>
</organism>
<feature type="domain" description="Pre-mRNA 3'-end-processing endonuclease polyadenylation factor C-term" evidence="4">
    <location>
        <begin position="1"/>
        <end position="59"/>
    </location>
</feature>
<dbReference type="GO" id="GO:0005634">
    <property type="term" value="C:nucleus"/>
    <property type="evidence" value="ECO:0007669"/>
    <property type="project" value="UniProtKB-SubCell"/>
</dbReference>
<comment type="caution">
    <text evidence="5">The sequence shown here is derived from an EMBL/GenBank/DDBJ whole genome shotgun (WGS) entry which is preliminary data.</text>
</comment>
<dbReference type="EMBL" id="VIIS01000112">
    <property type="protein sequence ID" value="KAF0313142.1"/>
    <property type="molecule type" value="Genomic_DNA"/>
</dbReference>
<evidence type="ECO:0000256" key="3">
    <source>
        <dbReference type="ARBA" id="ARBA00023242"/>
    </source>
</evidence>
<accession>A0A6A4XF94</accession>
<evidence type="ECO:0000313" key="6">
    <source>
        <dbReference type="Proteomes" id="UP000440578"/>
    </source>
</evidence>
<dbReference type="Pfam" id="PF11718">
    <property type="entry name" value="CPSF73-100_C"/>
    <property type="match status" value="1"/>
</dbReference>
<comment type="subcellular location">
    <subcellularLocation>
        <location evidence="1">Nucleus</location>
    </subcellularLocation>
</comment>
<gene>
    <name evidence="5" type="primary">Cpsf73_0</name>
    <name evidence="5" type="ORF">FJT64_016284</name>
</gene>
<dbReference type="GO" id="GO:0006397">
    <property type="term" value="P:mRNA processing"/>
    <property type="evidence" value="ECO:0007669"/>
    <property type="project" value="UniProtKB-KW"/>
</dbReference>
<reference evidence="5 6" key="1">
    <citation type="submission" date="2019-07" db="EMBL/GenBank/DDBJ databases">
        <title>Draft genome assembly of a fouling barnacle, Amphibalanus amphitrite (Darwin, 1854): The first reference genome for Thecostraca.</title>
        <authorList>
            <person name="Kim W."/>
        </authorList>
    </citation>
    <scope>NUCLEOTIDE SEQUENCE [LARGE SCALE GENOMIC DNA]</scope>
    <source>
        <strain evidence="5">SNU_AA5</strain>
        <tissue evidence="5">Soma without cirri and trophi</tissue>
    </source>
</reference>
<evidence type="ECO:0000256" key="1">
    <source>
        <dbReference type="ARBA" id="ARBA00004123"/>
    </source>
</evidence>
<evidence type="ECO:0000259" key="4">
    <source>
        <dbReference type="Pfam" id="PF11718"/>
    </source>
</evidence>
<dbReference type="InterPro" id="IPR021718">
    <property type="entry name" value="CPSF73-100_C"/>
</dbReference>
<keyword evidence="3" id="KW-0539">Nucleus</keyword>
<evidence type="ECO:0000313" key="5">
    <source>
        <dbReference type="EMBL" id="KAF0313142.1"/>
    </source>
</evidence>